<protein>
    <submittedName>
        <fullName evidence="1">8982_t:CDS:1</fullName>
    </submittedName>
</protein>
<gene>
    <name evidence="1" type="ORF">SCALOS_LOCUS9057</name>
</gene>
<dbReference type="Proteomes" id="UP000789860">
    <property type="component" value="Unassembled WGS sequence"/>
</dbReference>
<reference evidence="1" key="1">
    <citation type="submission" date="2021-06" db="EMBL/GenBank/DDBJ databases">
        <authorList>
            <person name="Kallberg Y."/>
            <person name="Tangrot J."/>
            <person name="Rosling A."/>
        </authorList>
    </citation>
    <scope>NUCLEOTIDE SEQUENCE</scope>
    <source>
        <strain evidence="1">AU212A</strain>
    </source>
</reference>
<name>A0ACA9NQN7_9GLOM</name>
<feature type="non-terminal residue" evidence="1">
    <location>
        <position position="1"/>
    </location>
</feature>
<evidence type="ECO:0000313" key="1">
    <source>
        <dbReference type="EMBL" id="CAG8661788.1"/>
    </source>
</evidence>
<comment type="caution">
    <text evidence="1">The sequence shown here is derived from an EMBL/GenBank/DDBJ whole genome shotgun (WGS) entry which is preliminary data.</text>
</comment>
<accession>A0ACA9NQN7</accession>
<organism evidence="1 2">
    <name type="scientific">Scutellospora calospora</name>
    <dbReference type="NCBI Taxonomy" id="85575"/>
    <lineage>
        <taxon>Eukaryota</taxon>
        <taxon>Fungi</taxon>
        <taxon>Fungi incertae sedis</taxon>
        <taxon>Mucoromycota</taxon>
        <taxon>Glomeromycotina</taxon>
        <taxon>Glomeromycetes</taxon>
        <taxon>Diversisporales</taxon>
        <taxon>Gigasporaceae</taxon>
        <taxon>Scutellospora</taxon>
    </lineage>
</organism>
<proteinExistence type="predicted"/>
<keyword evidence="2" id="KW-1185">Reference proteome</keyword>
<dbReference type="EMBL" id="CAJVPM010026389">
    <property type="protein sequence ID" value="CAG8661788.1"/>
    <property type="molecule type" value="Genomic_DNA"/>
</dbReference>
<evidence type="ECO:0000313" key="2">
    <source>
        <dbReference type="Proteomes" id="UP000789860"/>
    </source>
</evidence>
<sequence>FNTQPIPGSLRQFESSQFVRTKSTFDSYYSRRSIDQRFRVGYQIDNDRWDNIAINWDLYSQFFISGFFLHAENGELHIEATELDVDSTTKKFGKNSITGTANSVAGISPLAKNFARLVEMEKNPTFNYSTIIPPRPSDSFIKPSHRSPPVNSMQINQQESNNKESLEQDFFKGIQAYQQIMQRMSTQGPNQSSQSSLNSHQFSNVSGSESPSAEQIAELISDQGTRHDKAGTFILRNNSKVS</sequence>